<name>A0AAX3Y1L5_9CAUD</name>
<sequence length="53" mass="6333">MDYEKIFKELMRDVENMTTDKKKHFRNLMFSAIGDLDILILFEEKSGVKTHIL</sequence>
<organism evidence="1 2">
    <name type="scientific">Staphylococcus phage 80A</name>
    <dbReference type="NCBI Taxonomy" id="3038195"/>
    <lineage>
        <taxon>Viruses</taxon>
        <taxon>Duplodnaviria</taxon>
        <taxon>Heunggongvirae</taxon>
        <taxon>Uroviricota</taxon>
        <taxon>Caudoviricetes</taxon>
        <taxon>Herelleviridae</taxon>
        <taxon>Twortvirinae</taxon>
        <taxon>Sepunavirus</taxon>
    </lineage>
</organism>
<evidence type="ECO:0000313" key="1">
    <source>
        <dbReference type="EMBL" id="WJJ57886.1"/>
    </source>
</evidence>
<proteinExistence type="predicted"/>
<protein>
    <submittedName>
        <fullName evidence="1">Uncharacterized protein</fullName>
    </submittedName>
</protein>
<evidence type="ECO:0000313" key="2">
    <source>
        <dbReference type="Proteomes" id="UP001431528"/>
    </source>
</evidence>
<gene>
    <name evidence="1" type="ORF">80A_00107</name>
</gene>
<dbReference type="Proteomes" id="UP001431528">
    <property type="component" value="Segment"/>
</dbReference>
<reference evidence="1" key="1">
    <citation type="journal article" date="2023" name="Front. Cell. Infect. Microbiol.">
        <title>Isolation and in vitro characterization of novel S. epidermidis phages for therapeutic applications.</title>
        <authorList>
            <person name="Strancar V."/>
            <person name="Marusic M."/>
            <person name="Tusar J."/>
            <person name="Pracek N."/>
            <person name="Kolenc M."/>
            <person name="Suster K."/>
            <person name="Horvat S."/>
            <person name="Janez N."/>
            <person name="Peterka M."/>
        </authorList>
    </citation>
    <scope>NUCLEOTIDE SEQUENCE</scope>
</reference>
<accession>A0AAX3Y1L5</accession>
<dbReference type="EMBL" id="OQ448193">
    <property type="protein sequence ID" value="WJJ57886.1"/>
    <property type="molecule type" value="Genomic_DNA"/>
</dbReference>